<evidence type="ECO:0000313" key="4">
    <source>
        <dbReference type="Proteomes" id="UP000653411"/>
    </source>
</evidence>
<comment type="caution">
    <text evidence="3">The sequence shown here is derived from an EMBL/GenBank/DDBJ whole genome shotgun (WGS) entry which is preliminary data.</text>
</comment>
<feature type="region of interest" description="Disordered" evidence="1">
    <location>
        <begin position="49"/>
        <end position="68"/>
    </location>
</feature>
<feature type="domain" description="Sulfatase-modifying factor enzyme-like" evidence="2">
    <location>
        <begin position="63"/>
        <end position="339"/>
    </location>
</feature>
<dbReference type="InterPro" id="IPR005532">
    <property type="entry name" value="SUMF_dom"/>
</dbReference>
<dbReference type="AlphaFoldDB" id="A0A918CR35"/>
<dbReference type="InterPro" id="IPR016187">
    <property type="entry name" value="CTDL_fold"/>
</dbReference>
<evidence type="ECO:0000256" key="1">
    <source>
        <dbReference type="SAM" id="MobiDB-lite"/>
    </source>
</evidence>
<protein>
    <recommendedName>
        <fullName evidence="2">Sulfatase-modifying factor enzyme-like domain-containing protein</fullName>
    </recommendedName>
</protein>
<organism evidence="3 4">
    <name type="scientific">Streptomyces fuscichromogenes</name>
    <dbReference type="NCBI Taxonomy" id="1324013"/>
    <lineage>
        <taxon>Bacteria</taxon>
        <taxon>Bacillati</taxon>
        <taxon>Actinomycetota</taxon>
        <taxon>Actinomycetes</taxon>
        <taxon>Kitasatosporales</taxon>
        <taxon>Streptomycetaceae</taxon>
        <taxon>Streptomyces</taxon>
    </lineage>
</organism>
<evidence type="ECO:0000313" key="3">
    <source>
        <dbReference type="EMBL" id="GGN04405.1"/>
    </source>
</evidence>
<dbReference type="Pfam" id="PF03781">
    <property type="entry name" value="FGE-sulfatase"/>
    <property type="match status" value="1"/>
</dbReference>
<gene>
    <name evidence="3" type="ORF">GCM10011578_027590</name>
</gene>
<accession>A0A918CR35</accession>
<dbReference type="PANTHER" id="PTHR23150">
    <property type="entry name" value="SULFATASE MODIFYING FACTOR 1, 2"/>
    <property type="match status" value="1"/>
</dbReference>
<proteinExistence type="predicted"/>
<dbReference type="EMBL" id="BMML01000005">
    <property type="protein sequence ID" value="GGN04405.1"/>
    <property type="molecule type" value="Genomic_DNA"/>
</dbReference>
<name>A0A918CR35_9ACTN</name>
<dbReference type="InterPro" id="IPR051043">
    <property type="entry name" value="Sulfatase_Mod_Factor_Kinase"/>
</dbReference>
<sequence>MQCGRRHGRASPDRPRGRCHRWLRHTPDMEPNQPPSACCAPSAAVRPAVPRPLPAPGGTAPEHTGMVALPGGEFLMGAEDADGFPADGEGPIRAVRVPPFRIDACAVRNDEYAAFVAGTGYVTDAERLGWSYVFAGFLPAALRRGAPRPPETPWWCAVAGAAWNRPAGPGSGLDGLGDHPVVHVSWYDAAAYASWAGKRLPTEAEWEYAARGGLEQARYPWGDELDPDGEYRCNIWRGTFPTRNTAADGHRGTAPVDAFAPNGYGLHNTSGNVWEWCADRWTTTVTATGPDEAAHRAARVIRGGSHLCHASYCNRYRVAARTANTPDSSTGHTGFRCVRDAG</sequence>
<keyword evidence="4" id="KW-1185">Reference proteome</keyword>
<evidence type="ECO:0000259" key="2">
    <source>
        <dbReference type="Pfam" id="PF03781"/>
    </source>
</evidence>
<dbReference type="Proteomes" id="UP000653411">
    <property type="component" value="Unassembled WGS sequence"/>
</dbReference>
<dbReference type="InterPro" id="IPR042095">
    <property type="entry name" value="SUMF_sf"/>
</dbReference>
<reference evidence="3" key="1">
    <citation type="journal article" date="2014" name="Int. J. Syst. Evol. Microbiol.">
        <title>Complete genome sequence of Corynebacterium casei LMG S-19264T (=DSM 44701T), isolated from a smear-ripened cheese.</title>
        <authorList>
            <consortium name="US DOE Joint Genome Institute (JGI-PGF)"/>
            <person name="Walter F."/>
            <person name="Albersmeier A."/>
            <person name="Kalinowski J."/>
            <person name="Ruckert C."/>
        </authorList>
    </citation>
    <scope>NUCLEOTIDE SEQUENCE</scope>
    <source>
        <strain evidence="3">CGMCC 4.7110</strain>
    </source>
</reference>
<dbReference type="GO" id="GO:0120147">
    <property type="term" value="F:formylglycine-generating oxidase activity"/>
    <property type="evidence" value="ECO:0007669"/>
    <property type="project" value="TreeGrafter"/>
</dbReference>
<dbReference type="PANTHER" id="PTHR23150:SF19">
    <property type="entry name" value="FORMYLGLYCINE-GENERATING ENZYME"/>
    <property type="match status" value="1"/>
</dbReference>
<feature type="region of interest" description="Disordered" evidence="1">
    <location>
        <begin position="1"/>
        <end position="43"/>
    </location>
</feature>
<dbReference type="SUPFAM" id="SSF56436">
    <property type="entry name" value="C-type lectin-like"/>
    <property type="match status" value="1"/>
</dbReference>
<reference evidence="3" key="2">
    <citation type="submission" date="2020-09" db="EMBL/GenBank/DDBJ databases">
        <authorList>
            <person name="Sun Q."/>
            <person name="Zhou Y."/>
        </authorList>
    </citation>
    <scope>NUCLEOTIDE SEQUENCE</scope>
    <source>
        <strain evidence="3">CGMCC 4.7110</strain>
    </source>
</reference>
<dbReference type="Gene3D" id="3.90.1580.10">
    <property type="entry name" value="paralog of FGE (formylglycine-generating enzyme)"/>
    <property type="match status" value="1"/>
</dbReference>